<sequence>MSLDTVVDLLLGLFLLLSGALAGVLFAVETAIVPAVSALPGDVYVRVHRLLDRRFDPMMPRVNKVSLAVCAALVVLAGGVWPRVALACSGLCIIGVAVVSEGWNVRMNRVIDGWDPAAPPPDWSRVRARWAAANRVRTLLAIAGFGAAVLGSALAR</sequence>
<dbReference type="InterPro" id="IPR013901">
    <property type="entry name" value="Anthrone_oxy"/>
</dbReference>
<dbReference type="Pfam" id="PF08592">
    <property type="entry name" value="Anthrone_oxy"/>
    <property type="match status" value="1"/>
</dbReference>
<dbReference type="Proteomes" id="UP001165124">
    <property type="component" value="Unassembled WGS sequence"/>
</dbReference>
<dbReference type="EMBL" id="BSRZ01000004">
    <property type="protein sequence ID" value="GLW63927.1"/>
    <property type="molecule type" value="Genomic_DNA"/>
</dbReference>
<proteinExistence type="predicted"/>
<evidence type="ECO:0008006" key="4">
    <source>
        <dbReference type="Google" id="ProtNLM"/>
    </source>
</evidence>
<evidence type="ECO:0000256" key="1">
    <source>
        <dbReference type="SAM" id="Phobius"/>
    </source>
</evidence>
<keyword evidence="1" id="KW-1133">Transmembrane helix</keyword>
<comment type="caution">
    <text evidence="2">The sequence shown here is derived from an EMBL/GenBank/DDBJ whole genome shotgun (WGS) entry which is preliminary data.</text>
</comment>
<feature type="transmembrane region" description="Helical" evidence="1">
    <location>
        <begin position="66"/>
        <end position="99"/>
    </location>
</feature>
<accession>A0A9W6PW80</accession>
<gene>
    <name evidence="2" type="ORF">Arub01_21710</name>
</gene>
<keyword evidence="3" id="KW-1185">Reference proteome</keyword>
<keyword evidence="1" id="KW-0812">Transmembrane</keyword>
<evidence type="ECO:0000313" key="2">
    <source>
        <dbReference type="EMBL" id="GLW63927.1"/>
    </source>
</evidence>
<name>A0A9W6PW80_9ACTN</name>
<keyword evidence="1" id="KW-0472">Membrane</keyword>
<feature type="transmembrane region" description="Helical" evidence="1">
    <location>
        <begin position="136"/>
        <end position="155"/>
    </location>
</feature>
<organism evidence="2 3">
    <name type="scientific">Actinomadura rubrobrunea</name>
    <dbReference type="NCBI Taxonomy" id="115335"/>
    <lineage>
        <taxon>Bacteria</taxon>
        <taxon>Bacillati</taxon>
        <taxon>Actinomycetota</taxon>
        <taxon>Actinomycetes</taxon>
        <taxon>Streptosporangiales</taxon>
        <taxon>Thermomonosporaceae</taxon>
        <taxon>Actinomadura</taxon>
    </lineage>
</organism>
<evidence type="ECO:0000313" key="3">
    <source>
        <dbReference type="Proteomes" id="UP001165124"/>
    </source>
</evidence>
<reference evidence="2" key="1">
    <citation type="submission" date="2023-02" db="EMBL/GenBank/DDBJ databases">
        <title>Actinomadura rubrobrunea NBRC 14622.</title>
        <authorList>
            <person name="Ichikawa N."/>
            <person name="Sato H."/>
            <person name="Tonouchi N."/>
        </authorList>
    </citation>
    <scope>NUCLEOTIDE SEQUENCE</scope>
    <source>
        <strain evidence="2">NBRC 14622</strain>
    </source>
</reference>
<dbReference type="AlphaFoldDB" id="A0A9W6PW80"/>
<protein>
    <recommendedName>
        <fullName evidence="4">DUF1772 domain-containing protein</fullName>
    </recommendedName>
</protein>
<dbReference type="RefSeq" id="WP_067915630.1">
    <property type="nucleotide sequence ID" value="NZ_BSRZ01000004.1"/>
</dbReference>